<reference evidence="1 2" key="1">
    <citation type="submission" date="2018-08" db="EMBL/GenBank/DDBJ databases">
        <title>Neisseria animalis ATCC 49930 complete genome.</title>
        <authorList>
            <person name="Veseli I.A."/>
            <person name="Mascarenhas dos Santos A.C."/>
            <person name="Buttler R."/>
            <person name="Pombert J.-F."/>
        </authorList>
    </citation>
    <scope>NUCLEOTIDE SEQUENCE [LARGE SCALE GENOMIC DNA]</scope>
    <source>
        <strain evidence="1 2">ATCC 49930</strain>
    </source>
</reference>
<evidence type="ECO:0000313" key="1">
    <source>
        <dbReference type="EMBL" id="QEY23585.1"/>
    </source>
</evidence>
<evidence type="ECO:0000313" key="2">
    <source>
        <dbReference type="Proteomes" id="UP000325536"/>
    </source>
</evidence>
<accession>A0A5P3MR84</accession>
<keyword evidence="2" id="KW-1185">Reference proteome</keyword>
<organism evidence="1 2">
    <name type="scientific">Neisseria animalis</name>
    <dbReference type="NCBI Taxonomy" id="492"/>
    <lineage>
        <taxon>Bacteria</taxon>
        <taxon>Pseudomonadati</taxon>
        <taxon>Pseudomonadota</taxon>
        <taxon>Betaproteobacteria</taxon>
        <taxon>Neisseriales</taxon>
        <taxon>Neisseriaceae</taxon>
        <taxon>Neisseria</taxon>
    </lineage>
</organism>
<dbReference type="KEGG" id="naq:D0T90_02945"/>
<sequence>MAAQQAAYGLTAPYLLMRHAVIFTSGIFQTAAAASDSITAPCSTTNFIKLPQKPSAKCCLQLEPETFAKLIIVI</sequence>
<name>A0A5P3MR84_NEIAN</name>
<dbReference type="Proteomes" id="UP000325536">
    <property type="component" value="Chromosome"/>
</dbReference>
<dbReference type="EMBL" id="CP031699">
    <property type="protein sequence ID" value="QEY23585.1"/>
    <property type="molecule type" value="Genomic_DNA"/>
</dbReference>
<protein>
    <submittedName>
        <fullName evidence="1">Uncharacterized protein</fullName>
    </submittedName>
</protein>
<proteinExistence type="predicted"/>
<dbReference type="RefSeq" id="WP_123794980.1">
    <property type="nucleotide sequence ID" value="NZ_CP031699.1"/>
</dbReference>
<gene>
    <name evidence="1" type="ORF">D0T90_02945</name>
</gene>
<dbReference type="AlphaFoldDB" id="A0A5P3MR84"/>